<dbReference type="PRINTS" id="PR00060">
    <property type="entry name" value="RIBOSOMALL16"/>
</dbReference>
<keyword evidence="2 4" id="KW-0689">Ribosomal protein</keyword>
<evidence type="ECO:0000256" key="3">
    <source>
        <dbReference type="ARBA" id="ARBA00023274"/>
    </source>
</evidence>
<reference evidence="5" key="1">
    <citation type="submission" date="2018-04" db="EMBL/GenBank/DDBJ databases">
        <title>Morphology and molecular phylogeny of Aurantiochytrium acetophilum sp. nov. (Labyrinthulales, Thraustochytriaceae) and its complete genome.</title>
        <authorList>
            <person name="Ganuza E."/>
            <person name="Andersen R.A."/>
            <person name="Yang S."/>
        </authorList>
    </citation>
    <scope>NUCLEOTIDE SEQUENCE</scope>
</reference>
<dbReference type="Pfam" id="PF00252">
    <property type="entry name" value="Ribosomal_L16"/>
    <property type="match status" value="1"/>
</dbReference>
<dbReference type="GO" id="GO:0003735">
    <property type="term" value="F:structural constituent of ribosome"/>
    <property type="evidence" value="ECO:0007669"/>
    <property type="project" value="InterPro"/>
</dbReference>
<dbReference type="PANTHER" id="PTHR12220">
    <property type="entry name" value="50S/60S RIBOSOMAL PROTEIN L16"/>
    <property type="match status" value="1"/>
</dbReference>
<proteinExistence type="inferred from homology"/>
<dbReference type="InterPro" id="IPR036920">
    <property type="entry name" value="Ribosomal_uL16_sf"/>
</dbReference>
<dbReference type="InterPro" id="IPR020798">
    <property type="entry name" value="Ribosomal_uL16_CS"/>
</dbReference>
<organism evidence="5">
    <name type="scientific">Aurantiochytrium acetophilum</name>
    <dbReference type="NCBI Taxonomy" id="2172886"/>
    <lineage>
        <taxon>Eukaryota</taxon>
        <taxon>Sar</taxon>
        <taxon>Stramenopiles</taxon>
        <taxon>Bigyra</taxon>
        <taxon>Labyrinthulomycetes</taxon>
        <taxon>Thraustochytrida</taxon>
        <taxon>Thraustochytriidae</taxon>
        <taxon>Aurantiochytrium</taxon>
    </lineage>
</organism>
<evidence type="ECO:0000256" key="4">
    <source>
        <dbReference type="RuleBase" id="RU004413"/>
    </source>
</evidence>
<evidence type="ECO:0000256" key="2">
    <source>
        <dbReference type="ARBA" id="ARBA00022980"/>
    </source>
</evidence>
<geneLocation type="mitochondrion" evidence="5"/>
<dbReference type="GO" id="GO:0019843">
    <property type="term" value="F:rRNA binding"/>
    <property type="evidence" value="ECO:0007669"/>
    <property type="project" value="InterPro"/>
</dbReference>
<dbReference type="SUPFAM" id="SSF54686">
    <property type="entry name" value="Ribosomal protein L16p/L10e"/>
    <property type="match status" value="1"/>
</dbReference>
<dbReference type="PROSITE" id="PS00701">
    <property type="entry name" value="RIBOSOMAL_L16_2"/>
    <property type="match status" value="1"/>
</dbReference>
<dbReference type="GO" id="GO:0032543">
    <property type="term" value="P:mitochondrial translation"/>
    <property type="evidence" value="ECO:0007669"/>
    <property type="project" value="TreeGrafter"/>
</dbReference>
<dbReference type="AlphaFoldDB" id="A0A481XKA8"/>
<evidence type="ECO:0000313" key="5">
    <source>
        <dbReference type="EMBL" id="QBK37917.1"/>
    </source>
</evidence>
<keyword evidence="5" id="KW-0496">Mitochondrion</keyword>
<dbReference type="InterPro" id="IPR016180">
    <property type="entry name" value="Ribosomal_uL16_dom"/>
</dbReference>
<sequence>MCSLRPKRIKFAKYQRGRLKCSSPGIQDLLATNLPSFTLISTESCYVTNNHLNVAIKLIKKKLVRKGILRLHVFPDKPFTSKSIGARMGKGKGAISIWKAKVSPGSVIFSISGVSETIVVDAFNSISKKFPCSVKVVKRNFPASFLY</sequence>
<protein>
    <submittedName>
        <fullName evidence="5">Ribosomal protein L16</fullName>
    </submittedName>
</protein>
<dbReference type="Gene3D" id="3.90.1170.10">
    <property type="entry name" value="Ribosomal protein L10e/L16"/>
    <property type="match status" value="1"/>
</dbReference>
<dbReference type="CDD" id="cd01433">
    <property type="entry name" value="Ribosomal_L16_L10e"/>
    <property type="match status" value="1"/>
</dbReference>
<dbReference type="InterPro" id="IPR000114">
    <property type="entry name" value="Ribosomal_uL16_bact-type"/>
</dbReference>
<accession>A0A481XKA8</accession>
<dbReference type="PANTHER" id="PTHR12220:SF13">
    <property type="entry name" value="LARGE RIBOSOMAL SUBUNIT PROTEIN UL16M"/>
    <property type="match status" value="1"/>
</dbReference>
<dbReference type="EMBL" id="MH259702">
    <property type="protein sequence ID" value="QBK37917.1"/>
    <property type="molecule type" value="Genomic_DNA"/>
</dbReference>
<dbReference type="NCBIfam" id="TIGR01164">
    <property type="entry name" value="rplP_bact"/>
    <property type="match status" value="1"/>
</dbReference>
<dbReference type="GO" id="GO:0005762">
    <property type="term" value="C:mitochondrial large ribosomal subunit"/>
    <property type="evidence" value="ECO:0007669"/>
    <property type="project" value="TreeGrafter"/>
</dbReference>
<keyword evidence="3 4" id="KW-0687">Ribonucleoprotein</keyword>
<name>A0A481XKA8_9STRA</name>
<dbReference type="InterPro" id="IPR047873">
    <property type="entry name" value="Ribosomal_uL16"/>
</dbReference>
<evidence type="ECO:0000256" key="1">
    <source>
        <dbReference type="ARBA" id="ARBA00008931"/>
    </source>
</evidence>
<comment type="similarity">
    <text evidence="1 4">Belongs to the universal ribosomal protein uL16 family.</text>
</comment>
<gene>
    <name evidence="5" type="primary">rpl16</name>
</gene>